<protein>
    <submittedName>
        <fullName evidence="1">Uncharacterized protein</fullName>
    </submittedName>
</protein>
<keyword evidence="2" id="KW-1185">Reference proteome</keyword>
<accession>A0ABV1M1X0</accession>
<organism evidence="1 2">
    <name type="scientific">Vogesella oryzagri</name>
    <dbReference type="NCBI Taxonomy" id="3160864"/>
    <lineage>
        <taxon>Bacteria</taxon>
        <taxon>Pseudomonadati</taxon>
        <taxon>Pseudomonadota</taxon>
        <taxon>Betaproteobacteria</taxon>
        <taxon>Neisseriales</taxon>
        <taxon>Chromobacteriaceae</taxon>
        <taxon>Vogesella</taxon>
    </lineage>
</organism>
<evidence type="ECO:0000313" key="2">
    <source>
        <dbReference type="Proteomes" id="UP001433638"/>
    </source>
</evidence>
<proteinExistence type="predicted"/>
<name>A0ABV1M1X0_9NEIS</name>
<dbReference type="EMBL" id="JBEFLD010000002">
    <property type="protein sequence ID" value="MEQ6289620.1"/>
    <property type="molecule type" value="Genomic_DNA"/>
</dbReference>
<reference evidence="1" key="1">
    <citation type="submission" date="2024-06" db="EMBL/GenBank/DDBJ databases">
        <title>Genome sequence of Vogesella sp. MAHUQ-64.</title>
        <authorList>
            <person name="Huq M.A."/>
        </authorList>
    </citation>
    <scope>NUCLEOTIDE SEQUENCE</scope>
    <source>
        <strain evidence="1">MAHUQ-64</strain>
    </source>
</reference>
<comment type="caution">
    <text evidence="1">The sequence shown here is derived from an EMBL/GenBank/DDBJ whole genome shotgun (WGS) entry which is preliminary data.</text>
</comment>
<dbReference type="RefSeq" id="WP_349583932.1">
    <property type="nucleotide sequence ID" value="NZ_JBEFLD010000002.1"/>
</dbReference>
<sequence>MKRKGLSGLDARDLINHSVSFADRMCVLVKCMSVADAADMSVMLDLARDQVESYGQIFDDYQQKVA</sequence>
<gene>
    <name evidence="1" type="ORF">ABNW52_03225</name>
</gene>
<dbReference type="Proteomes" id="UP001433638">
    <property type="component" value="Unassembled WGS sequence"/>
</dbReference>
<evidence type="ECO:0000313" key="1">
    <source>
        <dbReference type="EMBL" id="MEQ6289620.1"/>
    </source>
</evidence>